<comment type="caution">
    <text evidence="1">The sequence shown here is derived from an EMBL/GenBank/DDBJ whole genome shotgun (WGS) entry which is preliminary data.</text>
</comment>
<accession>A0A438E7P6</accession>
<proteinExistence type="predicted"/>
<sequence>MASWKENYLSKGGSNPPNAKIHLIRNFLVNKVVYGRESWKGAGEAYDCRLLNTVNEWCWETKLKDCILTLFAITIHRDAWVVYYWDDGKGTKPVGIKVWRVLGDEEDGGTFDLSASKLGSRKLKKHRLGDLIGWTAPY</sequence>
<dbReference type="AlphaFoldDB" id="A0A438E7P6"/>
<protein>
    <submittedName>
        <fullName evidence="1">Uncharacterized protein</fullName>
    </submittedName>
</protein>
<dbReference type="Proteomes" id="UP000288805">
    <property type="component" value="Unassembled WGS sequence"/>
</dbReference>
<reference evidence="1 2" key="1">
    <citation type="journal article" date="2018" name="PLoS Genet.">
        <title>Population sequencing reveals clonal diversity and ancestral inbreeding in the grapevine cultivar Chardonnay.</title>
        <authorList>
            <person name="Roach M.J."/>
            <person name="Johnson D.L."/>
            <person name="Bohlmann J."/>
            <person name="van Vuuren H.J."/>
            <person name="Jones S.J."/>
            <person name="Pretorius I.S."/>
            <person name="Schmidt S.A."/>
            <person name="Borneman A.R."/>
        </authorList>
    </citation>
    <scope>NUCLEOTIDE SEQUENCE [LARGE SCALE GENOMIC DNA]</scope>
    <source>
        <strain evidence="2">cv. Chardonnay</strain>
        <tissue evidence="1">Leaf</tissue>
    </source>
</reference>
<name>A0A438E7P6_VITVI</name>
<dbReference type="EMBL" id="QGNW01001367">
    <property type="protein sequence ID" value="RVW43786.1"/>
    <property type="molecule type" value="Genomic_DNA"/>
</dbReference>
<organism evidence="1 2">
    <name type="scientific">Vitis vinifera</name>
    <name type="common">Grape</name>
    <dbReference type="NCBI Taxonomy" id="29760"/>
    <lineage>
        <taxon>Eukaryota</taxon>
        <taxon>Viridiplantae</taxon>
        <taxon>Streptophyta</taxon>
        <taxon>Embryophyta</taxon>
        <taxon>Tracheophyta</taxon>
        <taxon>Spermatophyta</taxon>
        <taxon>Magnoliopsida</taxon>
        <taxon>eudicotyledons</taxon>
        <taxon>Gunneridae</taxon>
        <taxon>Pentapetalae</taxon>
        <taxon>rosids</taxon>
        <taxon>Vitales</taxon>
        <taxon>Vitaceae</taxon>
        <taxon>Viteae</taxon>
        <taxon>Vitis</taxon>
    </lineage>
</organism>
<gene>
    <name evidence="1" type="ORF">CK203_074030</name>
</gene>
<evidence type="ECO:0000313" key="2">
    <source>
        <dbReference type="Proteomes" id="UP000288805"/>
    </source>
</evidence>
<evidence type="ECO:0000313" key="1">
    <source>
        <dbReference type="EMBL" id="RVW43786.1"/>
    </source>
</evidence>